<dbReference type="OrthoDB" id="7717972at2"/>
<proteinExistence type="predicted"/>
<comment type="caution">
    <text evidence="1">The sequence shown here is derived from an EMBL/GenBank/DDBJ whole genome shotgun (WGS) entry which is preliminary data.</text>
</comment>
<dbReference type="RefSeq" id="WP_106159011.1">
    <property type="nucleotide sequence ID" value="NZ_PVTT01000001.1"/>
</dbReference>
<evidence type="ECO:0008006" key="3">
    <source>
        <dbReference type="Google" id="ProtNLM"/>
    </source>
</evidence>
<dbReference type="Proteomes" id="UP000238801">
    <property type="component" value="Unassembled WGS sequence"/>
</dbReference>
<keyword evidence="2" id="KW-1185">Reference proteome</keyword>
<accession>A0A2T0X6F8</accession>
<dbReference type="AlphaFoldDB" id="A0A2T0X6F8"/>
<name>A0A2T0X6F8_9RHOB</name>
<sequence>MRPSALTIYQAHLDRVTALVWEGRFGDAARAMDYPHLRTAPEGEAQLMTPEQVARDMQAFRDRMADLGATSYRRMAEAAEYHPANPDRIDGVHRTCIFRRGGYAVEPYLARLTLRCAVGLWRGASLLLAETPAALTFFHPTTPKRRPDAAEERR</sequence>
<evidence type="ECO:0000313" key="1">
    <source>
        <dbReference type="EMBL" id="PRY94516.1"/>
    </source>
</evidence>
<organism evidence="1 2">
    <name type="scientific">Hasllibacter halocynthiae</name>
    <dbReference type="NCBI Taxonomy" id="595589"/>
    <lineage>
        <taxon>Bacteria</taxon>
        <taxon>Pseudomonadati</taxon>
        <taxon>Pseudomonadota</taxon>
        <taxon>Alphaproteobacteria</taxon>
        <taxon>Rhodobacterales</taxon>
        <taxon>Roseobacteraceae</taxon>
        <taxon>Hasllibacter</taxon>
    </lineage>
</organism>
<gene>
    <name evidence="1" type="ORF">BCF33_0107</name>
</gene>
<dbReference type="EMBL" id="PVTT01000001">
    <property type="protein sequence ID" value="PRY94516.1"/>
    <property type="molecule type" value="Genomic_DNA"/>
</dbReference>
<protein>
    <recommendedName>
        <fullName evidence="3">SnoaL-like protein</fullName>
    </recommendedName>
</protein>
<reference evidence="1 2" key="1">
    <citation type="submission" date="2018-03" db="EMBL/GenBank/DDBJ databases">
        <title>Genomic Encyclopedia of Archaeal and Bacterial Type Strains, Phase II (KMG-II): from individual species to whole genera.</title>
        <authorList>
            <person name="Goeker M."/>
        </authorList>
    </citation>
    <scope>NUCLEOTIDE SEQUENCE [LARGE SCALE GENOMIC DNA]</scope>
    <source>
        <strain evidence="1 2">DSM 29318</strain>
    </source>
</reference>
<evidence type="ECO:0000313" key="2">
    <source>
        <dbReference type="Proteomes" id="UP000238801"/>
    </source>
</evidence>